<accession>A0A4Y4CTF1</accession>
<evidence type="ECO:0000313" key="1">
    <source>
        <dbReference type="EMBL" id="GEC96181.1"/>
    </source>
</evidence>
<organism evidence="1 2">
    <name type="scientific">Zoogloea ramigera</name>
    <dbReference type="NCBI Taxonomy" id="350"/>
    <lineage>
        <taxon>Bacteria</taxon>
        <taxon>Pseudomonadati</taxon>
        <taxon>Pseudomonadota</taxon>
        <taxon>Betaproteobacteria</taxon>
        <taxon>Rhodocyclales</taxon>
        <taxon>Zoogloeaceae</taxon>
        <taxon>Zoogloea</taxon>
    </lineage>
</organism>
<name>A0A4Y4CTF1_ZOORA</name>
<dbReference type="OrthoDB" id="9181414at2"/>
<dbReference type="EMBL" id="BJNV01000037">
    <property type="protein sequence ID" value="GEC96181.1"/>
    <property type="molecule type" value="Genomic_DNA"/>
</dbReference>
<reference evidence="1 2" key="1">
    <citation type="submission" date="2019-06" db="EMBL/GenBank/DDBJ databases">
        <title>Whole genome shotgun sequence of Zoogloea ramigera NBRC 15342.</title>
        <authorList>
            <person name="Hosoyama A."/>
            <person name="Uohara A."/>
            <person name="Ohji S."/>
            <person name="Ichikawa N."/>
        </authorList>
    </citation>
    <scope>NUCLEOTIDE SEQUENCE [LARGE SCALE GENOMIC DNA]</scope>
    <source>
        <strain evidence="1 2">NBRC 15342</strain>
    </source>
</reference>
<protein>
    <submittedName>
        <fullName evidence="1">Uncharacterized protein</fullName>
    </submittedName>
</protein>
<dbReference type="RefSeq" id="WP_141352241.1">
    <property type="nucleotide sequence ID" value="NZ_BJNV01000037.1"/>
</dbReference>
<evidence type="ECO:0000313" key="2">
    <source>
        <dbReference type="Proteomes" id="UP000318422"/>
    </source>
</evidence>
<proteinExistence type="predicted"/>
<sequence length="106" mass="12003">MESDSVLYGLLGRIHLLMRRAANRIIDIEYMRINKDYAREIVRVGVATGHAELIELCDRLRQAMELDPPAAPAEPRREAPPGLLERLRSARSGATHPTQRYIGSLR</sequence>
<dbReference type="Proteomes" id="UP000318422">
    <property type="component" value="Unassembled WGS sequence"/>
</dbReference>
<comment type="caution">
    <text evidence="1">The sequence shown here is derived from an EMBL/GenBank/DDBJ whole genome shotgun (WGS) entry which is preliminary data.</text>
</comment>
<gene>
    <name evidence="1" type="ORF">ZRA01_22540</name>
</gene>
<keyword evidence="2" id="KW-1185">Reference proteome</keyword>
<dbReference type="AlphaFoldDB" id="A0A4Y4CTF1"/>